<name>A0ABW5UP32_9BURK</name>
<gene>
    <name evidence="3" type="ORF">ACFSW6_09580</name>
</gene>
<keyword evidence="1" id="KW-1133">Transmembrane helix</keyword>
<evidence type="ECO:0000313" key="4">
    <source>
        <dbReference type="Proteomes" id="UP001597463"/>
    </source>
</evidence>
<evidence type="ECO:0000259" key="2">
    <source>
        <dbReference type="Pfam" id="PF07811"/>
    </source>
</evidence>
<dbReference type="Proteomes" id="UP001597463">
    <property type="component" value="Unassembled WGS sequence"/>
</dbReference>
<protein>
    <submittedName>
        <fullName evidence="3">TadE/TadG family type IV pilus assembly protein</fullName>
    </submittedName>
</protein>
<feature type="domain" description="TadE-like" evidence="2">
    <location>
        <begin position="15"/>
        <end position="57"/>
    </location>
</feature>
<accession>A0ABW5UP32</accession>
<keyword evidence="4" id="KW-1185">Reference proteome</keyword>
<sequence>MITRRIIVSGLRQRGVAAIEFALIATLMIVLLLGLLVFWSAFQTQQSLNRAAGDGARHALTLITSTSPPCDGSNAGSNRVVIQSKVQTTIRQHLTQSGLDANQFSMPSPATWDCSKGEFKFDVEYTLHPLLGGSSSWLAEPTKLHISDRIVVHFKVL</sequence>
<reference evidence="4" key="1">
    <citation type="journal article" date="2019" name="Int. J. Syst. Evol. Microbiol.">
        <title>The Global Catalogue of Microorganisms (GCM) 10K type strain sequencing project: providing services to taxonomists for standard genome sequencing and annotation.</title>
        <authorList>
            <consortium name="The Broad Institute Genomics Platform"/>
            <consortium name="The Broad Institute Genome Sequencing Center for Infectious Disease"/>
            <person name="Wu L."/>
            <person name="Ma J."/>
        </authorList>
    </citation>
    <scope>NUCLEOTIDE SEQUENCE [LARGE SCALE GENOMIC DNA]</scope>
    <source>
        <strain evidence="4">TISTR 1906</strain>
    </source>
</reference>
<feature type="transmembrane region" description="Helical" evidence="1">
    <location>
        <begin position="21"/>
        <end position="42"/>
    </location>
</feature>
<organism evidence="3 4">
    <name type="scientific">Comamonas terrae</name>
    <dbReference type="NCBI Taxonomy" id="673548"/>
    <lineage>
        <taxon>Bacteria</taxon>
        <taxon>Pseudomonadati</taxon>
        <taxon>Pseudomonadota</taxon>
        <taxon>Betaproteobacteria</taxon>
        <taxon>Burkholderiales</taxon>
        <taxon>Comamonadaceae</taxon>
        <taxon>Comamonas</taxon>
    </lineage>
</organism>
<evidence type="ECO:0000313" key="3">
    <source>
        <dbReference type="EMBL" id="MFD2754339.1"/>
    </source>
</evidence>
<dbReference type="EMBL" id="JBHUMV010000004">
    <property type="protein sequence ID" value="MFD2754339.1"/>
    <property type="molecule type" value="Genomic_DNA"/>
</dbReference>
<proteinExistence type="predicted"/>
<dbReference type="Pfam" id="PF07811">
    <property type="entry name" value="TadE"/>
    <property type="match status" value="1"/>
</dbReference>
<dbReference type="RefSeq" id="WP_157082213.1">
    <property type="nucleotide sequence ID" value="NZ_BCNT01000023.1"/>
</dbReference>
<evidence type="ECO:0000256" key="1">
    <source>
        <dbReference type="SAM" id="Phobius"/>
    </source>
</evidence>
<dbReference type="InterPro" id="IPR012495">
    <property type="entry name" value="TadE-like_dom"/>
</dbReference>
<comment type="caution">
    <text evidence="3">The sequence shown here is derived from an EMBL/GenBank/DDBJ whole genome shotgun (WGS) entry which is preliminary data.</text>
</comment>
<keyword evidence="1" id="KW-0472">Membrane</keyword>
<keyword evidence="1" id="KW-0812">Transmembrane</keyword>